<dbReference type="EMBL" id="ML987200">
    <property type="protein sequence ID" value="KAF2245631.1"/>
    <property type="molecule type" value="Genomic_DNA"/>
</dbReference>
<feature type="domain" description="RRM" evidence="7">
    <location>
        <begin position="370"/>
        <end position="442"/>
    </location>
</feature>
<dbReference type="GO" id="GO:0005634">
    <property type="term" value="C:nucleus"/>
    <property type="evidence" value="ECO:0007669"/>
    <property type="project" value="TreeGrafter"/>
</dbReference>
<keyword evidence="4" id="KW-0863">Zinc-finger</keyword>
<dbReference type="InterPro" id="IPR035979">
    <property type="entry name" value="RBD_domain_sf"/>
</dbReference>
<dbReference type="Pfam" id="PF00076">
    <property type="entry name" value="RRM_1"/>
    <property type="match status" value="1"/>
</dbReference>
<reference evidence="9" key="1">
    <citation type="journal article" date="2020" name="Stud. Mycol.">
        <title>101 Dothideomycetes genomes: a test case for predicting lifestyles and emergence of pathogens.</title>
        <authorList>
            <person name="Haridas S."/>
            <person name="Albert R."/>
            <person name="Binder M."/>
            <person name="Bloem J."/>
            <person name="Labutti K."/>
            <person name="Salamov A."/>
            <person name="Andreopoulos B."/>
            <person name="Baker S."/>
            <person name="Barry K."/>
            <person name="Bills G."/>
            <person name="Bluhm B."/>
            <person name="Cannon C."/>
            <person name="Castanera R."/>
            <person name="Culley D."/>
            <person name="Daum C."/>
            <person name="Ezra D."/>
            <person name="Gonzalez J."/>
            <person name="Henrissat B."/>
            <person name="Kuo A."/>
            <person name="Liang C."/>
            <person name="Lipzen A."/>
            <person name="Lutzoni F."/>
            <person name="Magnuson J."/>
            <person name="Mondo S."/>
            <person name="Nolan M."/>
            <person name="Ohm R."/>
            <person name="Pangilinan J."/>
            <person name="Park H.-J."/>
            <person name="Ramirez L."/>
            <person name="Alfaro M."/>
            <person name="Sun H."/>
            <person name="Tritt A."/>
            <person name="Yoshinaga Y."/>
            <person name="Zwiers L.-H."/>
            <person name="Turgeon B."/>
            <person name="Goodwin S."/>
            <person name="Spatafora J."/>
            <person name="Crous P."/>
            <person name="Grigoriev I."/>
        </authorList>
    </citation>
    <scope>NUCLEOTIDE SEQUENCE</scope>
    <source>
        <strain evidence="9">CBS 122368</strain>
    </source>
</reference>
<evidence type="ECO:0008006" key="11">
    <source>
        <dbReference type="Google" id="ProtNLM"/>
    </source>
</evidence>
<dbReference type="RefSeq" id="XP_033680635.1">
    <property type="nucleotide sequence ID" value="XM_033832209.1"/>
</dbReference>
<feature type="compositionally biased region" description="Basic and acidic residues" evidence="6">
    <location>
        <begin position="732"/>
        <end position="741"/>
    </location>
</feature>
<keyword evidence="5" id="KW-0175">Coiled coil</keyword>
<name>A0A6A6I5K6_9PLEO</name>
<accession>A0A6A6I5K6</accession>
<evidence type="ECO:0000259" key="8">
    <source>
        <dbReference type="PROSITE" id="PS50103"/>
    </source>
</evidence>
<keyword evidence="4" id="KW-0479">Metal-binding</keyword>
<dbReference type="OrthoDB" id="443401at2759"/>
<evidence type="ECO:0000256" key="3">
    <source>
        <dbReference type="PROSITE-ProRule" id="PRU00176"/>
    </source>
</evidence>
<feature type="compositionally biased region" description="Gly residues" evidence="6">
    <location>
        <begin position="200"/>
        <end position="214"/>
    </location>
</feature>
<evidence type="ECO:0000313" key="10">
    <source>
        <dbReference type="Proteomes" id="UP000800094"/>
    </source>
</evidence>
<dbReference type="SUPFAM" id="SSF54928">
    <property type="entry name" value="RNA-binding domain, RBD"/>
    <property type="match status" value="1"/>
</dbReference>
<feature type="domain" description="C3H1-type" evidence="8">
    <location>
        <begin position="277"/>
        <end position="305"/>
    </location>
</feature>
<dbReference type="InterPro" id="IPR002483">
    <property type="entry name" value="PWI_dom"/>
</dbReference>
<sequence>MLLEEKDRGAFKQFLLPKLETISDADAEVLADYVIALITADGPDTAVKQNCVEALTDFLQEHAGAFVADVVRAIEQRSWEDDGPKVKLESAPIASIVGADSAPFIVPTDNSTGMRMKNGRSAPASSLRKNSLPDRPTGPSPSHRLAASIARATKIPNGKGNQSRKRKLHDRETRQTGEGLQDTYITLNASDDRPSKQLARGGGTDGRRGFGGRGVRTSATGSRVLPPPSISPLASFPTLPIGLPPIDPNNPMSFISAMAALLGMFPGVLPHPGSAPSSPKARCKDYDKKGFCLMGSLCPYEHGEMHPATVLEYDPNHASLAVEPLLGSNGRRRNHQGKDRNDARGKGTSSAGPPRAAFSHTGLSHDRTNCIIAVEKIPVEHCSEDSVRNFFSQFGKIVDIEMQGYNRLAIVKFEDHATAQRAYDSPKVVSDNRFVKVYWYKPKTARQSNGVHGTMRGWGAALGQDIPEIYKEDDEMIDFEEFEKRQAEAQKAFEERQRKVEEVAAKAEEVDKQLRVKEGQIRDFKLKFAEKYRAIGEQVMKRRGREMSLDDPWLMVDLSNLQAEAEGLFADHESDMPTTLRAGSFRGSYRARGFGVSSQRGRGAYRGRGYAGAPNRGRSSVIRLDNRPKRLAIAGIEPGSKEDEAVRQHLQNAYGCEIIQQHMEQPNTLIVGFQERYMAEIFLDEASHIPDVGKLELSWVPNNVSVVVNSTEDESFASRRDNDDESSTADEQEVRKGADVVVKVEEEQTNGVDVDLDVADDEDAWL</sequence>
<gene>
    <name evidence="9" type="ORF">BU26DRAFT_553474</name>
</gene>
<dbReference type="InterPro" id="IPR012677">
    <property type="entry name" value="Nucleotide-bd_a/b_plait_sf"/>
</dbReference>
<evidence type="ECO:0000256" key="6">
    <source>
        <dbReference type="SAM" id="MobiDB-lite"/>
    </source>
</evidence>
<dbReference type="SMART" id="SM00360">
    <property type="entry name" value="RRM"/>
    <property type="match status" value="1"/>
</dbReference>
<organism evidence="9 10">
    <name type="scientific">Trematosphaeria pertusa</name>
    <dbReference type="NCBI Taxonomy" id="390896"/>
    <lineage>
        <taxon>Eukaryota</taxon>
        <taxon>Fungi</taxon>
        <taxon>Dikarya</taxon>
        <taxon>Ascomycota</taxon>
        <taxon>Pezizomycotina</taxon>
        <taxon>Dothideomycetes</taxon>
        <taxon>Pleosporomycetidae</taxon>
        <taxon>Pleosporales</taxon>
        <taxon>Massarineae</taxon>
        <taxon>Trematosphaeriaceae</taxon>
        <taxon>Trematosphaeria</taxon>
    </lineage>
</organism>
<feature type="coiled-coil region" evidence="5">
    <location>
        <begin position="477"/>
        <end position="513"/>
    </location>
</feature>
<evidence type="ECO:0000256" key="1">
    <source>
        <dbReference type="ARBA" id="ARBA00022884"/>
    </source>
</evidence>
<feature type="region of interest" description="Disordered" evidence="6">
    <location>
        <begin position="324"/>
        <end position="359"/>
    </location>
</feature>
<dbReference type="Gene3D" id="3.30.70.330">
    <property type="match status" value="1"/>
</dbReference>
<dbReference type="GeneID" id="54585539"/>
<dbReference type="PANTHER" id="PTHR14398:SF0">
    <property type="entry name" value="ZINC FINGER PROTEIN SWM"/>
    <property type="match status" value="1"/>
</dbReference>
<feature type="zinc finger region" description="C3H1-type" evidence="4">
    <location>
        <begin position="277"/>
        <end position="305"/>
    </location>
</feature>
<evidence type="ECO:0000313" key="9">
    <source>
        <dbReference type="EMBL" id="KAF2245631.1"/>
    </source>
</evidence>
<dbReference type="GO" id="GO:0003723">
    <property type="term" value="F:RNA binding"/>
    <property type="evidence" value="ECO:0007669"/>
    <property type="project" value="UniProtKB-UniRule"/>
</dbReference>
<protein>
    <recommendedName>
        <fullName evidence="11">RNA-binding domain-containing protein</fullName>
    </recommendedName>
</protein>
<dbReference type="PROSITE" id="PS50103">
    <property type="entry name" value="ZF_C3H1"/>
    <property type="match status" value="1"/>
</dbReference>
<dbReference type="SMART" id="SM00356">
    <property type="entry name" value="ZnF_C3H1"/>
    <property type="match status" value="1"/>
</dbReference>
<feature type="region of interest" description="Disordered" evidence="6">
    <location>
        <begin position="711"/>
        <end position="741"/>
    </location>
</feature>
<evidence type="ECO:0000256" key="5">
    <source>
        <dbReference type="SAM" id="Coils"/>
    </source>
</evidence>
<proteinExistence type="predicted"/>
<evidence type="ECO:0000259" key="7">
    <source>
        <dbReference type="PROSITE" id="PS50102"/>
    </source>
</evidence>
<dbReference type="CDD" id="cd12257">
    <property type="entry name" value="RRM1_RBM26_like"/>
    <property type="match status" value="1"/>
</dbReference>
<dbReference type="InterPro" id="IPR045137">
    <property type="entry name" value="RBM26/27"/>
</dbReference>
<keyword evidence="10" id="KW-1185">Reference proteome</keyword>
<keyword evidence="4" id="KW-0862">Zinc</keyword>
<dbReference type="Pfam" id="PF01480">
    <property type="entry name" value="PWI"/>
    <property type="match status" value="1"/>
</dbReference>
<feature type="compositionally biased region" description="Basic and acidic residues" evidence="6">
    <location>
        <begin position="336"/>
        <end position="345"/>
    </location>
</feature>
<feature type="region of interest" description="Disordered" evidence="6">
    <location>
        <begin position="108"/>
        <end position="229"/>
    </location>
</feature>
<dbReference type="Proteomes" id="UP000800094">
    <property type="component" value="Unassembled WGS sequence"/>
</dbReference>
<dbReference type="PANTHER" id="PTHR14398">
    <property type="entry name" value="RNA RECOGNITION RRM/RNP DOMAIN"/>
    <property type="match status" value="1"/>
</dbReference>
<dbReference type="InterPro" id="IPR000504">
    <property type="entry name" value="RRM_dom"/>
</dbReference>
<dbReference type="AlphaFoldDB" id="A0A6A6I5K6"/>
<dbReference type="GO" id="GO:0008270">
    <property type="term" value="F:zinc ion binding"/>
    <property type="evidence" value="ECO:0007669"/>
    <property type="project" value="UniProtKB-KW"/>
</dbReference>
<comment type="function">
    <text evidence="2">May be involved in the turnover of nuclear polyadenylated (pA+) RNA.</text>
</comment>
<evidence type="ECO:0000256" key="2">
    <source>
        <dbReference type="ARBA" id="ARBA00043866"/>
    </source>
</evidence>
<dbReference type="PROSITE" id="PS50102">
    <property type="entry name" value="RRM"/>
    <property type="match status" value="1"/>
</dbReference>
<dbReference type="InterPro" id="IPR000571">
    <property type="entry name" value="Znf_CCCH"/>
</dbReference>
<evidence type="ECO:0000256" key="4">
    <source>
        <dbReference type="PROSITE-ProRule" id="PRU00723"/>
    </source>
</evidence>
<keyword evidence="1 3" id="KW-0694">RNA-binding</keyword>